<reference evidence="2" key="1">
    <citation type="journal article" date="2020" name="New Phytol.">
        <title>Comparative genomics reveals dynamic genome evolution in host specialist ectomycorrhizal fungi.</title>
        <authorList>
            <person name="Lofgren L.A."/>
            <person name="Nguyen N.H."/>
            <person name="Vilgalys R."/>
            <person name="Ruytinx J."/>
            <person name="Liao H.L."/>
            <person name="Branco S."/>
            <person name="Kuo A."/>
            <person name="LaButti K."/>
            <person name="Lipzen A."/>
            <person name="Andreopoulos W."/>
            <person name="Pangilinan J."/>
            <person name="Riley R."/>
            <person name="Hundley H."/>
            <person name="Na H."/>
            <person name="Barry K."/>
            <person name="Grigoriev I.V."/>
            <person name="Stajich J.E."/>
            <person name="Kennedy P.G."/>
        </authorList>
    </citation>
    <scope>NUCLEOTIDE SEQUENCE</scope>
    <source>
        <strain evidence="2">DOB743</strain>
    </source>
</reference>
<keyword evidence="1" id="KW-0472">Membrane</keyword>
<dbReference type="Proteomes" id="UP000714275">
    <property type="component" value="Unassembled WGS sequence"/>
</dbReference>
<dbReference type="EMBL" id="JABBWD010000134">
    <property type="protein sequence ID" value="KAG1764082.1"/>
    <property type="molecule type" value="Genomic_DNA"/>
</dbReference>
<feature type="transmembrane region" description="Helical" evidence="1">
    <location>
        <begin position="102"/>
        <end position="121"/>
    </location>
</feature>
<comment type="caution">
    <text evidence="2">The sequence shown here is derived from an EMBL/GenBank/DDBJ whole genome shotgun (WGS) entry which is preliminary data.</text>
</comment>
<sequence length="152" mass="16467">MLHAGDTGMEPAPTCPVPLARMLSGSKHLKTSLGGLDSSLFTMDQESSNHKKKASRAASGGSGSNLLAHYIEELSRAPGALKLSERALFETTAHRKLSNLRAILATLLLLMLGIISAWQGMLEVLKNNQLMERDIHLSTIDAHRILVNTNSR</sequence>
<gene>
    <name evidence="2" type="ORF">EV702DRAFT_1205195</name>
</gene>
<protein>
    <submittedName>
        <fullName evidence="2">Uncharacterized protein</fullName>
    </submittedName>
</protein>
<accession>A0A9P7CVI7</accession>
<name>A0A9P7CVI7_9AGAM</name>
<dbReference type="AlphaFoldDB" id="A0A9P7CVI7"/>
<keyword evidence="1" id="KW-0812">Transmembrane</keyword>
<keyword evidence="1" id="KW-1133">Transmembrane helix</keyword>
<proteinExistence type="predicted"/>
<evidence type="ECO:0000313" key="3">
    <source>
        <dbReference type="Proteomes" id="UP000714275"/>
    </source>
</evidence>
<evidence type="ECO:0000313" key="2">
    <source>
        <dbReference type="EMBL" id="KAG1764082.1"/>
    </source>
</evidence>
<evidence type="ECO:0000256" key="1">
    <source>
        <dbReference type="SAM" id="Phobius"/>
    </source>
</evidence>
<organism evidence="2 3">
    <name type="scientific">Suillus placidus</name>
    <dbReference type="NCBI Taxonomy" id="48579"/>
    <lineage>
        <taxon>Eukaryota</taxon>
        <taxon>Fungi</taxon>
        <taxon>Dikarya</taxon>
        <taxon>Basidiomycota</taxon>
        <taxon>Agaricomycotina</taxon>
        <taxon>Agaricomycetes</taxon>
        <taxon>Agaricomycetidae</taxon>
        <taxon>Boletales</taxon>
        <taxon>Suillineae</taxon>
        <taxon>Suillaceae</taxon>
        <taxon>Suillus</taxon>
    </lineage>
</organism>
<keyword evidence="3" id="KW-1185">Reference proteome</keyword>